<dbReference type="GO" id="GO:0003677">
    <property type="term" value="F:DNA binding"/>
    <property type="evidence" value="ECO:0007669"/>
    <property type="project" value="UniProtKB-KW"/>
</dbReference>
<name>X0Q257_RHOWR</name>
<keyword evidence="8" id="KW-0805">Transcription regulation</keyword>
<gene>
    <name evidence="13" type="ORF">RW1_094_01980</name>
</gene>
<evidence type="ECO:0000256" key="8">
    <source>
        <dbReference type="ARBA" id="ARBA00023015"/>
    </source>
</evidence>
<dbReference type="GO" id="GO:0047134">
    <property type="term" value="F:protein-disulfide reductase [NAD(P)H] activity"/>
    <property type="evidence" value="ECO:0007669"/>
    <property type="project" value="TreeGrafter"/>
</dbReference>
<sequence length="92" mass="10538">MRREKLFATGSFTHFTGMYPHSHCPDLCSIFESKAAALCRHCPVLTECGAYALDNRVEFGIWGGMTERQRRALLAAHPGVRWSERFTARHQR</sequence>
<evidence type="ECO:0000256" key="10">
    <source>
        <dbReference type="ARBA" id="ARBA00023157"/>
    </source>
</evidence>
<dbReference type="AlphaFoldDB" id="X0Q257"/>
<evidence type="ECO:0000256" key="2">
    <source>
        <dbReference type="ARBA" id="ARBA00004496"/>
    </source>
</evidence>
<dbReference type="PANTHER" id="PTHR38839:SF7">
    <property type="entry name" value="TRANSCRIPTIONAL REGULATOR WHIB4"/>
    <property type="match status" value="1"/>
</dbReference>
<dbReference type="GO" id="GO:0046872">
    <property type="term" value="F:metal ion binding"/>
    <property type="evidence" value="ECO:0007669"/>
    <property type="project" value="UniProtKB-KW"/>
</dbReference>
<keyword evidence="11" id="KW-0804">Transcription</keyword>
<evidence type="ECO:0000256" key="6">
    <source>
        <dbReference type="ARBA" id="ARBA00023004"/>
    </source>
</evidence>
<dbReference type="PROSITE" id="PS51674">
    <property type="entry name" value="4FE4S_WBL"/>
    <property type="match status" value="1"/>
</dbReference>
<keyword evidence="6" id="KW-0408">Iron</keyword>
<dbReference type="PANTHER" id="PTHR38839">
    <property type="entry name" value="TRANSCRIPTIONAL REGULATOR WHID-RELATED"/>
    <property type="match status" value="1"/>
</dbReference>
<comment type="cofactor">
    <cofactor evidence="1">
        <name>[4Fe-4S] cluster</name>
        <dbReference type="ChEBI" id="CHEBI:49883"/>
    </cofactor>
</comment>
<comment type="subcellular location">
    <subcellularLocation>
        <location evidence="2">Cytoplasm</location>
    </subcellularLocation>
</comment>
<dbReference type="Pfam" id="PF02467">
    <property type="entry name" value="Whib"/>
    <property type="match status" value="1"/>
</dbReference>
<evidence type="ECO:0000256" key="1">
    <source>
        <dbReference type="ARBA" id="ARBA00001966"/>
    </source>
</evidence>
<evidence type="ECO:0000313" key="14">
    <source>
        <dbReference type="Proteomes" id="UP000019491"/>
    </source>
</evidence>
<reference evidence="13 14" key="1">
    <citation type="submission" date="2014-02" db="EMBL/GenBank/DDBJ databases">
        <title>Whole genome shotgun sequence of Rhodococcus wratislaviensis NBRC 100605.</title>
        <authorList>
            <person name="Hosoyama A."/>
            <person name="Tsuchikane K."/>
            <person name="Yoshida I."/>
            <person name="Ohji S."/>
            <person name="Ichikawa N."/>
            <person name="Yamazoe A."/>
            <person name="Fujita N."/>
        </authorList>
    </citation>
    <scope>NUCLEOTIDE SEQUENCE [LARGE SCALE GENOMIC DNA]</scope>
    <source>
        <strain evidence="13 14">NBRC 100605</strain>
    </source>
</reference>
<keyword evidence="10" id="KW-1015">Disulfide bond</keyword>
<evidence type="ECO:0000259" key="12">
    <source>
        <dbReference type="PROSITE" id="PS51674"/>
    </source>
</evidence>
<dbReference type="GO" id="GO:0005737">
    <property type="term" value="C:cytoplasm"/>
    <property type="evidence" value="ECO:0007669"/>
    <property type="project" value="UniProtKB-SubCell"/>
</dbReference>
<dbReference type="InterPro" id="IPR003482">
    <property type="entry name" value="Whib"/>
</dbReference>
<evidence type="ECO:0000256" key="9">
    <source>
        <dbReference type="ARBA" id="ARBA00023125"/>
    </source>
</evidence>
<comment type="caution">
    <text evidence="13">The sequence shown here is derived from an EMBL/GenBank/DDBJ whole genome shotgun (WGS) entry which is preliminary data.</text>
</comment>
<evidence type="ECO:0000313" key="13">
    <source>
        <dbReference type="EMBL" id="GAF50158.1"/>
    </source>
</evidence>
<accession>X0Q257</accession>
<dbReference type="InterPro" id="IPR034768">
    <property type="entry name" value="4FE4S_WBL"/>
</dbReference>
<feature type="domain" description="4Fe-4S Wbl-type" evidence="12">
    <location>
        <begin position="6"/>
        <end position="72"/>
    </location>
</feature>
<comment type="similarity">
    <text evidence="3">Belongs to the WhiB family.</text>
</comment>
<protein>
    <recommendedName>
        <fullName evidence="12">4Fe-4S Wbl-type domain-containing protein</fullName>
    </recommendedName>
</protein>
<proteinExistence type="inferred from homology"/>
<evidence type="ECO:0000256" key="5">
    <source>
        <dbReference type="ARBA" id="ARBA00022723"/>
    </source>
</evidence>
<evidence type="ECO:0000256" key="3">
    <source>
        <dbReference type="ARBA" id="ARBA00006597"/>
    </source>
</evidence>
<keyword evidence="14" id="KW-1185">Reference proteome</keyword>
<dbReference type="GO" id="GO:0051539">
    <property type="term" value="F:4 iron, 4 sulfur cluster binding"/>
    <property type="evidence" value="ECO:0007669"/>
    <property type="project" value="UniProtKB-KW"/>
</dbReference>
<dbReference type="Proteomes" id="UP000019491">
    <property type="component" value="Unassembled WGS sequence"/>
</dbReference>
<dbReference type="EMBL" id="BAWF01000094">
    <property type="protein sequence ID" value="GAF50158.1"/>
    <property type="molecule type" value="Genomic_DNA"/>
</dbReference>
<evidence type="ECO:0000256" key="4">
    <source>
        <dbReference type="ARBA" id="ARBA00022485"/>
    </source>
</evidence>
<dbReference type="GO" id="GO:0045892">
    <property type="term" value="P:negative regulation of DNA-templated transcription"/>
    <property type="evidence" value="ECO:0007669"/>
    <property type="project" value="TreeGrafter"/>
</dbReference>
<evidence type="ECO:0000256" key="7">
    <source>
        <dbReference type="ARBA" id="ARBA00023014"/>
    </source>
</evidence>
<keyword evidence="9" id="KW-0238">DNA-binding</keyword>
<keyword evidence="7" id="KW-0411">Iron-sulfur</keyword>
<organism evidence="13 14">
    <name type="scientific">Rhodococcus wratislaviensis NBRC 100605</name>
    <dbReference type="NCBI Taxonomy" id="1219028"/>
    <lineage>
        <taxon>Bacteria</taxon>
        <taxon>Bacillati</taxon>
        <taxon>Actinomycetota</taxon>
        <taxon>Actinomycetes</taxon>
        <taxon>Mycobacteriales</taxon>
        <taxon>Nocardiaceae</taxon>
        <taxon>Rhodococcus</taxon>
    </lineage>
</organism>
<dbReference type="GO" id="GO:0045454">
    <property type="term" value="P:cell redox homeostasis"/>
    <property type="evidence" value="ECO:0007669"/>
    <property type="project" value="TreeGrafter"/>
</dbReference>
<keyword evidence="4" id="KW-0004">4Fe-4S</keyword>
<keyword evidence="5" id="KW-0479">Metal-binding</keyword>
<evidence type="ECO:0000256" key="11">
    <source>
        <dbReference type="ARBA" id="ARBA00023163"/>
    </source>
</evidence>